<organism evidence="2 3">
    <name type="scientific">Sphingomonas kyungheensis</name>
    <dbReference type="NCBI Taxonomy" id="1069987"/>
    <lineage>
        <taxon>Bacteria</taxon>
        <taxon>Pseudomonadati</taxon>
        <taxon>Pseudomonadota</taxon>
        <taxon>Alphaproteobacteria</taxon>
        <taxon>Sphingomonadales</taxon>
        <taxon>Sphingomonadaceae</taxon>
        <taxon>Sphingomonas</taxon>
    </lineage>
</organism>
<gene>
    <name evidence="2" type="ORF">V8201_07700</name>
</gene>
<feature type="chain" id="PRO_5047024424" evidence="1">
    <location>
        <begin position="18"/>
        <end position="77"/>
    </location>
</feature>
<sequence length="77" mass="8180">MVAVVSVLVFSGAFATAAGVIAVTVAPQWQRIVRLASGHIEPAFAPLSQLALAERRIAVRRWASTSLPADRRQRAAA</sequence>
<proteinExistence type="predicted"/>
<accession>A0ABU8H1U2</accession>
<reference evidence="2 3" key="1">
    <citation type="journal article" date="2013" name="Int. J. Syst. Evol. Microbiol.">
        <title>Sphingomonas kyungheensis sp. nov., a bacterium with ginsenoside-converting activity isolated from soil of a ginseng field.</title>
        <authorList>
            <person name="Son H.M."/>
            <person name="Yang J.E."/>
            <person name="Park Y."/>
            <person name="Han C.K."/>
            <person name="Kim S.G."/>
            <person name="Kook M."/>
            <person name="Yi T.H."/>
        </authorList>
    </citation>
    <scope>NUCLEOTIDE SEQUENCE [LARGE SCALE GENOMIC DNA]</scope>
    <source>
        <strain evidence="2 3">LMG 26582</strain>
    </source>
</reference>
<feature type="signal peptide" evidence="1">
    <location>
        <begin position="1"/>
        <end position="17"/>
    </location>
</feature>
<dbReference type="RefSeq" id="WP_336544900.1">
    <property type="nucleotide sequence ID" value="NZ_JBBBDM010000002.1"/>
</dbReference>
<keyword evidence="1" id="KW-0732">Signal</keyword>
<dbReference type="Proteomes" id="UP001367771">
    <property type="component" value="Unassembled WGS sequence"/>
</dbReference>
<evidence type="ECO:0000313" key="2">
    <source>
        <dbReference type="EMBL" id="MEI5686962.1"/>
    </source>
</evidence>
<dbReference type="EMBL" id="JBBBDM010000002">
    <property type="protein sequence ID" value="MEI5686962.1"/>
    <property type="molecule type" value="Genomic_DNA"/>
</dbReference>
<evidence type="ECO:0000313" key="3">
    <source>
        <dbReference type="Proteomes" id="UP001367771"/>
    </source>
</evidence>
<evidence type="ECO:0000256" key="1">
    <source>
        <dbReference type="SAM" id="SignalP"/>
    </source>
</evidence>
<protein>
    <submittedName>
        <fullName evidence="2">Uncharacterized protein</fullName>
    </submittedName>
</protein>
<keyword evidence="3" id="KW-1185">Reference proteome</keyword>
<name>A0ABU8H1U2_9SPHN</name>
<comment type="caution">
    <text evidence="2">The sequence shown here is derived from an EMBL/GenBank/DDBJ whole genome shotgun (WGS) entry which is preliminary data.</text>
</comment>